<comment type="caution">
    <text evidence="2">The sequence shown here is derived from an EMBL/GenBank/DDBJ whole genome shotgun (WGS) entry which is preliminary data.</text>
</comment>
<proteinExistence type="predicted"/>
<feature type="domain" description="N-acetyltransferase" evidence="1">
    <location>
        <begin position="68"/>
        <end position="236"/>
    </location>
</feature>
<name>A0AA39LB83_SARSR</name>
<organism evidence="2 3">
    <name type="scientific">Sarocladium strictum</name>
    <name type="common">Black bundle disease fungus</name>
    <name type="synonym">Acremonium strictum</name>
    <dbReference type="NCBI Taxonomy" id="5046"/>
    <lineage>
        <taxon>Eukaryota</taxon>
        <taxon>Fungi</taxon>
        <taxon>Dikarya</taxon>
        <taxon>Ascomycota</taxon>
        <taxon>Pezizomycotina</taxon>
        <taxon>Sordariomycetes</taxon>
        <taxon>Hypocreomycetidae</taxon>
        <taxon>Hypocreales</taxon>
        <taxon>Sarocladiaceae</taxon>
        <taxon>Sarocladium</taxon>
    </lineage>
</organism>
<gene>
    <name evidence="2" type="ORF">NLU13_0138</name>
</gene>
<dbReference type="InterPro" id="IPR000182">
    <property type="entry name" value="GNAT_dom"/>
</dbReference>
<accession>A0AA39LB83</accession>
<dbReference type="PROSITE" id="PS51186">
    <property type="entry name" value="GNAT"/>
    <property type="match status" value="1"/>
</dbReference>
<protein>
    <recommendedName>
        <fullName evidence="1">N-acetyltransferase domain-containing protein</fullName>
    </recommendedName>
</protein>
<dbReference type="AlphaFoldDB" id="A0AA39LB83"/>
<dbReference type="Gene3D" id="3.40.630.30">
    <property type="match status" value="1"/>
</dbReference>
<dbReference type="Proteomes" id="UP001175261">
    <property type="component" value="Unassembled WGS sequence"/>
</dbReference>
<reference evidence="2" key="1">
    <citation type="submission" date="2022-10" db="EMBL/GenBank/DDBJ databases">
        <title>Determination and structural analysis of whole genome sequence of Sarocladium strictum F4-1.</title>
        <authorList>
            <person name="Hu L."/>
            <person name="Jiang Y."/>
        </authorList>
    </citation>
    <scope>NUCLEOTIDE SEQUENCE</scope>
    <source>
        <strain evidence="2">F4-1</strain>
    </source>
</reference>
<evidence type="ECO:0000313" key="2">
    <source>
        <dbReference type="EMBL" id="KAK0390634.1"/>
    </source>
</evidence>
<evidence type="ECO:0000259" key="1">
    <source>
        <dbReference type="PROSITE" id="PS51186"/>
    </source>
</evidence>
<dbReference type="InterPro" id="IPR016181">
    <property type="entry name" value="Acyl_CoA_acyltransferase"/>
</dbReference>
<dbReference type="SUPFAM" id="SSF55729">
    <property type="entry name" value="Acyl-CoA N-acyltransferases (Nat)"/>
    <property type="match status" value="1"/>
</dbReference>
<evidence type="ECO:0000313" key="3">
    <source>
        <dbReference type="Proteomes" id="UP001175261"/>
    </source>
</evidence>
<keyword evidence="3" id="KW-1185">Reference proteome</keyword>
<dbReference type="GO" id="GO:0016747">
    <property type="term" value="F:acyltransferase activity, transferring groups other than amino-acyl groups"/>
    <property type="evidence" value="ECO:0007669"/>
    <property type="project" value="InterPro"/>
</dbReference>
<dbReference type="EMBL" id="JAPDFR010000001">
    <property type="protein sequence ID" value="KAK0390634.1"/>
    <property type="molecule type" value="Genomic_DNA"/>
</dbReference>
<sequence>MAKPTIVLIPWDPESPAHVQRMTEQRRVCGWHAPRVPTEWTKEHLEGKKAIYWIVFPDNEPRREKYTKMHAEKFPEEADELVDTSRTLLGLPRTPSQARFLPIGHISLATHDPVSTDKLGISVPESGSFWIKSLYISYILQGLGLGKAAMTIAERMAAEQPLNAKHLLLDTVHHEDQSNEEYAMAVYGGLFKVPTQAWYERCGYRLIGTVQDLYQDPDSTGKIWPCRTVFLQKDLLQ</sequence>